<evidence type="ECO:0000259" key="4">
    <source>
        <dbReference type="PROSITE" id="PS51891"/>
    </source>
</evidence>
<dbReference type="PROSITE" id="PS51891">
    <property type="entry name" value="CENP_V_GFA"/>
    <property type="match status" value="1"/>
</dbReference>
<dbReference type="EMBL" id="LSBJ02000005">
    <property type="protein sequence ID" value="OAQ64624.1"/>
    <property type="molecule type" value="Genomic_DNA"/>
</dbReference>
<evidence type="ECO:0000256" key="2">
    <source>
        <dbReference type="ARBA" id="ARBA00022723"/>
    </source>
</evidence>
<evidence type="ECO:0000313" key="5">
    <source>
        <dbReference type="EMBL" id="OAQ64624.1"/>
    </source>
</evidence>
<dbReference type="PANTHER" id="PTHR28620">
    <property type="entry name" value="CENTROMERE PROTEIN V"/>
    <property type="match status" value="1"/>
</dbReference>
<comment type="caution">
    <text evidence="5">The sequence shown here is derived from an EMBL/GenBank/DDBJ whole genome shotgun (WGS) entry which is preliminary data.</text>
</comment>
<dbReference type="Proteomes" id="UP000078397">
    <property type="component" value="Unassembled WGS sequence"/>
</dbReference>
<evidence type="ECO:0000313" key="6">
    <source>
        <dbReference type="Proteomes" id="UP000078397"/>
    </source>
</evidence>
<dbReference type="Pfam" id="PF04828">
    <property type="entry name" value="GFA"/>
    <property type="match status" value="1"/>
</dbReference>
<dbReference type="OrthoDB" id="2993351at2759"/>
<dbReference type="SUPFAM" id="SSF51316">
    <property type="entry name" value="Mss4-like"/>
    <property type="match status" value="1"/>
</dbReference>
<dbReference type="GO" id="GO:0016846">
    <property type="term" value="F:carbon-sulfur lyase activity"/>
    <property type="evidence" value="ECO:0007669"/>
    <property type="project" value="InterPro"/>
</dbReference>
<keyword evidence="3" id="KW-0862">Zinc</keyword>
<dbReference type="GO" id="GO:0046872">
    <property type="term" value="F:metal ion binding"/>
    <property type="evidence" value="ECO:0007669"/>
    <property type="project" value="UniProtKB-KW"/>
</dbReference>
<dbReference type="STRING" id="1380566.A0A179FGF8"/>
<evidence type="ECO:0000256" key="3">
    <source>
        <dbReference type="ARBA" id="ARBA00022833"/>
    </source>
</evidence>
<dbReference type="RefSeq" id="XP_018141938.1">
    <property type="nucleotide sequence ID" value="XM_018291687.1"/>
</dbReference>
<keyword evidence="2" id="KW-0479">Metal-binding</keyword>
<proteinExistence type="inferred from homology"/>
<evidence type="ECO:0000256" key="1">
    <source>
        <dbReference type="ARBA" id="ARBA00005495"/>
    </source>
</evidence>
<reference evidence="5 6" key="1">
    <citation type="journal article" date="2016" name="PLoS Pathog.">
        <title>Biosynthesis of antibiotic leucinostatins in bio-control fungus Purpureocillium lilacinum and their inhibition on phytophthora revealed by genome mining.</title>
        <authorList>
            <person name="Wang G."/>
            <person name="Liu Z."/>
            <person name="Lin R."/>
            <person name="Li E."/>
            <person name="Mao Z."/>
            <person name="Ling J."/>
            <person name="Yang Y."/>
            <person name="Yin W.B."/>
            <person name="Xie B."/>
        </authorList>
    </citation>
    <scope>NUCLEOTIDE SEQUENCE [LARGE SCALE GENOMIC DNA]</scope>
    <source>
        <strain evidence="5">170</strain>
    </source>
</reference>
<dbReference type="InterPro" id="IPR011057">
    <property type="entry name" value="Mss4-like_sf"/>
</dbReference>
<comment type="similarity">
    <text evidence="1">Belongs to the Gfa family.</text>
</comment>
<dbReference type="InterPro" id="IPR006913">
    <property type="entry name" value="CENP-V/GFA"/>
</dbReference>
<keyword evidence="6" id="KW-1185">Reference proteome</keyword>
<protein>
    <submittedName>
        <fullName evidence="5">Glutathione-dependent formaldehyde-activating enzyme domain-containing protein</fullName>
    </submittedName>
</protein>
<feature type="domain" description="CENP-V/GFA" evidence="4">
    <location>
        <begin position="26"/>
        <end position="143"/>
    </location>
</feature>
<gene>
    <name evidence="5" type="ORF">VFPPC_13915</name>
</gene>
<dbReference type="KEGG" id="pchm:VFPPC_13915"/>
<dbReference type="AlphaFoldDB" id="A0A179FGF8"/>
<organism evidence="5 6">
    <name type="scientific">Pochonia chlamydosporia 170</name>
    <dbReference type="NCBI Taxonomy" id="1380566"/>
    <lineage>
        <taxon>Eukaryota</taxon>
        <taxon>Fungi</taxon>
        <taxon>Dikarya</taxon>
        <taxon>Ascomycota</taxon>
        <taxon>Pezizomycotina</taxon>
        <taxon>Sordariomycetes</taxon>
        <taxon>Hypocreomycetidae</taxon>
        <taxon>Hypocreales</taxon>
        <taxon>Clavicipitaceae</taxon>
        <taxon>Pochonia</taxon>
    </lineage>
</organism>
<dbReference type="Gene3D" id="2.170.150.70">
    <property type="match status" value="1"/>
</dbReference>
<accession>A0A179FGF8</accession>
<dbReference type="GeneID" id="28855681"/>
<name>A0A179FGF8_METCM</name>
<dbReference type="PANTHER" id="PTHR28620:SF1">
    <property type="entry name" value="CENP-V_GFA DOMAIN-CONTAINING PROTEIN"/>
    <property type="match status" value="1"/>
</dbReference>
<sequence length="149" mass="16755">MTTLKPKYKPFPMNLLSQPDNNLQTYTGNCHCGHIQFTVTISPPFPEHQVASCNCSICRRNGYLLIYPLRENVTITKGDGQEGQYRFNRRKATHKFCGRCGSSVFVDFNGQEAKDVIGVNVRLLNGVDLDDLALRFVDGASHPGEYRVD</sequence>
<dbReference type="InterPro" id="IPR052355">
    <property type="entry name" value="CENP-V-like"/>
</dbReference>